<dbReference type="AlphaFoldDB" id="A0A1G7HNF7"/>
<keyword evidence="4" id="KW-1185">Reference proteome</keyword>
<reference evidence="4" key="1">
    <citation type="submission" date="2016-10" db="EMBL/GenBank/DDBJ databases">
        <authorList>
            <person name="Varghese N."/>
            <person name="Submissions S."/>
        </authorList>
    </citation>
    <scope>NUCLEOTIDE SEQUENCE [LARGE SCALE GENOMIC DNA]</scope>
    <source>
        <strain evidence="4">IBRC-M 10760</strain>
    </source>
</reference>
<sequence>MVSAVDIAGLLVIVGLNTAIAALATRFFRVRLNTQWGSALYAVVLTPVPLVGTTILLGSVLGPNLGSASTVLALTVLVPLAVGIAFDFFWMPAPDDVSVPDNRRQRT</sequence>
<feature type="domain" description="DUF7991" evidence="2">
    <location>
        <begin position="1"/>
        <end position="103"/>
    </location>
</feature>
<protein>
    <recommendedName>
        <fullName evidence="2">DUF7991 domain-containing protein</fullName>
    </recommendedName>
</protein>
<evidence type="ECO:0000256" key="1">
    <source>
        <dbReference type="SAM" id="Phobius"/>
    </source>
</evidence>
<dbReference type="RefSeq" id="WP_092688667.1">
    <property type="nucleotide sequence ID" value="NZ_FNBK01000003.1"/>
</dbReference>
<dbReference type="InterPro" id="IPR058304">
    <property type="entry name" value="DUF7991"/>
</dbReference>
<evidence type="ECO:0000313" key="4">
    <source>
        <dbReference type="Proteomes" id="UP000199076"/>
    </source>
</evidence>
<keyword evidence="1" id="KW-0812">Transmembrane</keyword>
<dbReference type="OrthoDB" id="239417at2157"/>
<gene>
    <name evidence="3" type="ORF">SAMN05216218_10396</name>
</gene>
<evidence type="ECO:0000313" key="3">
    <source>
        <dbReference type="EMBL" id="SDF01943.1"/>
    </source>
</evidence>
<keyword evidence="1" id="KW-1133">Transmembrane helix</keyword>
<dbReference type="Pfam" id="PF25953">
    <property type="entry name" value="DUF7991"/>
    <property type="match status" value="1"/>
</dbReference>
<feature type="transmembrane region" description="Helical" evidence="1">
    <location>
        <begin position="68"/>
        <end position="90"/>
    </location>
</feature>
<feature type="transmembrane region" description="Helical" evidence="1">
    <location>
        <begin position="40"/>
        <end position="62"/>
    </location>
</feature>
<feature type="transmembrane region" description="Helical" evidence="1">
    <location>
        <begin position="6"/>
        <end position="28"/>
    </location>
</feature>
<dbReference type="EMBL" id="FNBK01000003">
    <property type="protein sequence ID" value="SDF01943.1"/>
    <property type="molecule type" value="Genomic_DNA"/>
</dbReference>
<organism evidence="3 4">
    <name type="scientific">Halorientalis regularis</name>
    <dbReference type="NCBI Taxonomy" id="660518"/>
    <lineage>
        <taxon>Archaea</taxon>
        <taxon>Methanobacteriati</taxon>
        <taxon>Methanobacteriota</taxon>
        <taxon>Stenosarchaea group</taxon>
        <taxon>Halobacteria</taxon>
        <taxon>Halobacteriales</taxon>
        <taxon>Haloarculaceae</taxon>
        <taxon>Halorientalis</taxon>
    </lineage>
</organism>
<accession>A0A1G7HNF7</accession>
<name>A0A1G7HNF7_9EURY</name>
<proteinExistence type="predicted"/>
<dbReference type="Proteomes" id="UP000199076">
    <property type="component" value="Unassembled WGS sequence"/>
</dbReference>
<keyword evidence="1" id="KW-0472">Membrane</keyword>
<evidence type="ECO:0000259" key="2">
    <source>
        <dbReference type="Pfam" id="PF25953"/>
    </source>
</evidence>